<reference evidence="2 3" key="1">
    <citation type="journal article" date="2024" name="bioRxiv">
        <title>A reference genome for Trichogramma kaykai: A tiny desert-dwelling parasitoid wasp with competing sex-ratio distorters.</title>
        <authorList>
            <person name="Culotta J."/>
            <person name="Lindsey A.R."/>
        </authorList>
    </citation>
    <scope>NUCLEOTIDE SEQUENCE [LARGE SCALE GENOMIC DNA]</scope>
    <source>
        <strain evidence="2 3">KSX58</strain>
    </source>
</reference>
<feature type="signal peptide" evidence="1">
    <location>
        <begin position="1"/>
        <end position="23"/>
    </location>
</feature>
<accession>A0ABD2VWL6</accession>
<proteinExistence type="predicted"/>
<evidence type="ECO:0008006" key="4">
    <source>
        <dbReference type="Google" id="ProtNLM"/>
    </source>
</evidence>
<sequence length="74" mass="8383">MLSIRLTLFLLAIFVVMSVNANAAYRKPPFNGSIFGKRANSISVDYDMTNRAMDAICEIARDNCNTWYSRQDSI</sequence>
<evidence type="ECO:0000313" key="3">
    <source>
        <dbReference type="Proteomes" id="UP001627154"/>
    </source>
</evidence>
<feature type="chain" id="PRO_5044885247" description="SIFamide" evidence="1">
    <location>
        <begin position="24"/>
        <end position="74"/>
    </location>
</feature>
<gene>
    <name evidence="2" type="ORF">TKK_019147</name>
</gene>
<name>A0ABD2VWL6_9HYME</name>
<comment type="caution">
    <text evidence="2">The sequence shown here is derived from an EMBL/GenBank/DDBJ whole genome shotgun (WGS) entry which is preliminary data.</text>
</comment>
<dbReference type="EMBL" id="JBJJXI010000159">
    <property type="protein sequence ID" value="KAL3385146.1"/>
    <property type="molecule type" value="Genomic_DNA"/>
</dbReference>
<protein>
    <recommendedName>
        <fullName evidence="4">SIFamide</fullName>
    </recommendedName>
</protein>
<keyword evidence="1" id="KW-0732">Signal</keyword>
<evidence type="ECO:0000313" key="2">
    <source>
        <dbReference type="EMBL" id="KAL3385146.1"/>
    </source>
</evidence>
<dbReference type="Proteomes" id="UP001627154">
    <property type="component" value="Unassembled WGS sequence"/>
</dbReference>
<organism evidence="2 3">
    <name type="scientific">Trichogramma kaykai</name>
    <dbReference type="NCBI Taxonomy" id="54128"/>
    <lineage>
        <taxon>Eukaryota</taxon>
        <taxon>Metazoa</taxon>
        <taxon>Ecdysozoa</taxon>
        <taxon>Arthropoda</taxon>
        <taxon>Hexapoda</taxon>
        <taxon>Insecta</taxon>
        <taxon>Pterygota</taxon>
        <taxon>Neoptera</taxon>
        <taxon>Endopterygota</taxon>
        <taxon>Hymenoptera</taxon>
        <taxon>Apocrita</taxon>
        <taxon>Proctotrupomorpha</taxon>
        <taxon>Chalcidoidea</taxon>
        <taxon>Trichogrammatidae</taxon>
        <taxon>Trichogramma</taxon>
    </lineage>
</organism>
<keyword evidence="3" id="KW-1185">Reference proteome</keyword>
<evidence type="ECO:0000256" key="1">
    <source>
        <dbReference type="SAM" id="SignalP"/>
    </source>
</evidence>
<dbReference type="AlphaFoldDB" id="A0ABD2VWL6"/>